<keyword evidence="3" id="KW-0813">Transport</keyword>
<dbReference type="PROSITE" id="PS00211">
    <property type="entry name" value="ABC_TRANSPORTER_1"/>
    <property type="match status" value="1"/>
</dbReference>
<feature type="domain" description="ABC transporter" evidence="6">
    <location>
        <begin position="20"/>
        <end position="272"/>
    </location>
</feature>
<dbReference type="PANTHER" id="PTHR43776">
    <property type="entry name" value="TRANSPORT ATP-BINDING PROTEIN"/>
    <property type="match status" value="1"/>
</dbReference>
<dbReference type="PROSITE" id="PS50893">
    <property type="entry name" value="ABC_TRANSPORTER_2"/>
    <property type="match status" value="2"/>
</dbReference>
<dbReference type="Gene3D" id="3.40.50.300">
    <property type="entry name" value="P-loop containing nucleotide triphosphate hydrolases"/>
    <property type="match status" value="2"/>
</dbReference>
<dbReference type="PANTHER" id="PTHR43776:SF7">
    <property type="entry name" value="D,D-DIPEPTIDE TRANSPORT ATP-BINDING PROTEIN DDPF-RELATED"/>
    <property type="match status" value="1"/>
</dbReference>
<dbReference type="NCBIfam" id="TIGR01727">
    <property type="entry name" value="oligo_HPY"/>
    <property type="match status" value="1"/>
</dbReference>
<dbReference type="NCBIfam" id="NF008453">
    <property type="entry name" value="PRK11308.1"/>
    <property type="match status" value="2"/>
</dbReference>
<evidence type="ECO:0000256" key="4">
    <source>
        <dbReference type="ARBA" id="ARBA00022741"/>
    </source>
</evidence>
<protein>
    <submittedName>
        <fullName evidence="7">Dipeptide ABC transporter ATP-binding protein</fullName>
    </submittedName>
</protein>
<dbReference type="Proteomes" id="UP001595445">
    <property type="component" value="Unassembled WGS sequence"/>
</dbReference>
<dbReference type="SMART" id="SM00382">
    <property type="entry name" value="AAA"/>
    <property type="match status" value="2"/>
</dbReference>
<evidence type="ECO:0000313" key="8">
    <source>
        <dbReference type="Proteomes" id="UP001595445"/>
    </source>
</evidence>
<dbReference type="CDD" id="cd03257">
    <property type="entry name" value="ABC_NikE_OppD_transporters"/>
    <property type="match status" value="2"/>
</dbReference>
<gene>
    <name evidence="7" type="ORF">ACFOD6_18125</name>
</gene>
<evidence type="ECO:0000313" key="7">
    <source>
        <dbReference type="EMBL" id="MFC3087963.1"/>
    </source>
</evidence>
<dbReference type="InterPro" id="IPR013563">
    <property type="entry name" value="Oligopep_ABC_C"/>
</dbReference>
<comment type="similarity">
    <text evidence="2">Belongs to the ABC transporter superfamily.</text>
</comment>
<name>A0ABV7DXV7_9RHOB</name>
<dbReference type="InterPro" id="IPR027417">
    <property type="entry name" value="P-loop_NTPase"/>
</dbReference>
<dbReference type="InterPro" id="IPR003439">
    <property type="entry name" value="ABC_transporter-like_ATP-bd"/>
</dbReference>
<comment type="caution">
    <text evidence="7">The sequence shown here is derived from an EMBL/GenBank/DDBJ whole genome shotgun (WGS) entry which is preliminary data.</text>
</comment>
<sequence length="616" mass="65674">MLDMHEAGRAPATGTGNWALRVRNLRIELPQGGDIVDEVSFDIARGEVLGLVGESGSGKTTVGMALLAYARGGARITGGEIWINAAGGPVNILAHDGPALRRLRGAAVAYVPQDPASALNPALSLQTQLAEVLEAHEPGLSAAEKDRRIRESMDDVGLRGDAAFLARYPHQLSGGQQQRIGIAMAILLRPAVIVLDEPTTGLDVSTQNRILEVVRRLCDEHHIGALHVTHDLSVISAIADRMLVMYSGRVIELGSVADVFNRPHHPYSQALLSAVPELLSRSALVAVPGSPARPSERPPGCFFAPRCALAEGACQAAAPPLALCEPDHEVACHKAGAVATNAPMHLPDPDPVPARPVLDVAGLHVAYGRLKVLKGVSFSVHKGECLAIVGESGSGKSTLSRAIVGLVQGARPGLSFHGEALHPHARKRTTPQRQKIQYIFQSPFNSLNPRQTVASILGLVHDTFNRTGADERQRACIRALNLVGLPARTMNLFPDEMSGGERQRTSIARALLSNPEILVCDEVTSALDVSVQASIVNLLKRLMEEQGLTIVFVTHDLALVRNIAHRVLVLEHGVVAELGPVGQVIDHPAHPYAQELLHNARQGDLTLRVARQGEGG</sequence>
<dbReference type="Pfam" id="PF08352">
    <property type="entry name" value="oligo_HPY"/>
    <property type="match status" value="1"/>
</dbReference>
<organism evidence="7 8">
    <name type="scientific">Tabrizicola soli</name>
    <dbReference type="NCBI Taxonomy" id="2185115"/>
    <lineage>
        <taxon>Bacteria</taxon>
        <taxon>Pseudomonadati</taxon>
        <taxon>Pseudomonadota</taxon>
        <taxon>Alphaproteobacteria</taxon>
        <taxon>Rhodobacterales</taxon>
        <taxon>Paracoccaceae</taxon>
        <taxon>Tabrizicola</taxon>
    </lineage>
</organism>
<accession>A0ABV7DXV7</accession>
<evidence type="ECO:0000259" key="6">
    <source>
        <dbReference type="PROSITE" id="PS50893"/>
    </source>
</evidence>
<dbReference type="GO" id="GO:0005524">
    <property type="term" value="F:ATP binding"/>
    <property type="evidence" value="ECO:0007669"/>
    <property type="project" value="UniProtKB-KW"/>
</dbReference>
<evidence type="ECO:0000256" key="3">
    <source>
        <dbReference type="ARBA" id="ARBA00022448"/>
    </source>
</evidence>
<comment type="subcellular location">
    <subcellularLocation>
        <location evidence="1">Cell inner membrane</location>
        <topology evidence="1">Peripheral membrane protein</topology>
    </subcellularLocation>
</comment>
<keyword evidence="5 7" id="KW-0067">ATP-binding</keyword>
<feature type="domain" description="ABC transporter" evidence="6">
    <location>
        <begin position="358"/>
        <end position="597"/>
    </location>
</feature>
<evidence type="ECO:0000256" key="2">
    <source>
        <dbReference type="ARBA" id="ARBA00005417"/>
    </source>
</evidence>
<reference evidence="8" key="1">
    <citation type="journal article" date="2019" name="Int. J. Syst. Evol. Microbiol.">
        <title>The Global Catalogue of Microorganisms (GCM) 10K type strain sequencing project: providing services to taxonomists for standard genome sequencing and annotation.</title>
        <authorList>
            <consortium name="The Broad Institute Genomics Platform"/>
            <consortium name="The Broad Institute Genome Sequencing Center for Infectious Disease"/>
            <person name="Wu L."/>
            <person name="Ma J."/>
        </authorList>
    </citation>
    <scope>NUCLEOTIDE SEQUENCE [LARGE SCALE GENOMIC DNA]</scope>
    <source>
        <strain evidence="8">KCTC 62102</strain>
    </source>
</reference>
<dbReference type="EMBL" id="JBHRSM010000043">
    <property type="protein sequence ID" value="MFC3087963.1"/>
    <property type="molecule type" value="Genomic_DNA"/>
</dbReference>
<dbReference type="Pfam" id="PF00005">
    <property type="entry name" value="ABC_tran"/>
    <property type="match status" value="2"/>
</dbReference>
<proteinExistence type="inferred from homology"/>
<dbReference type="InterPro" id="IPR003593">
    <property type="entry name" value="AAA+_ATPase"/>
</dbReference>
<evidence type="ECO:0000256" key="1">
    <source>
        <dbReference type="ARBA" id="ARBA00004417"/>
    </source>
</evidence>
<keyword evidence="4" id="KW-0547">Nucleotide-binding</keyword>
<dbReference type="RefSeq" id="WP_197647719.1">
    <property type="nucleotide sequence ID" value="NZ_JAEACP010000038.1"/>
</dbReference>
<dbReference type="InterPro" id="IPR050319">
    <property type="entry name" value="ABC_transp_ATP-bind"/>
</dbReference>
<dbReference type="InterPro" id="IPR017871">
    <property type="entry name" value="ABC_transporter-like_CS"/>
</dbReference>
<dbReference type="SUPFAM" id="SSF52540">
    <property type="entry name" value="P-loop containing nucleoside triphosphate hydrolases"/>
    <property type="match status" value="2"/>
</dbReference>
<evidence type="ECO:0000256" key="5">
    <source>
        <dbReference type="ARBA" id="ARBA00022840"/>
    </source>
</evidence>
<keyword evidence="8" id="KW-1185">Reference proteome</keyword>